<accession>A0A0H2MJG2</accession>
<feature type="transmembrane region" description="Helical" evidence="8">
    <location>
        <begin position="283"/>
        <end position="302"/>
    </location>
</feature>
<keyword evidence="2" id="KW-1003">Cell membrane</keyword>
<dbReference type="STRING" id="1489064.WH96_03445"/>
<proteinExistence type="inferred from homology"/>
<keyword evidence="5 8" id="KW-1133">Transmembrane helix</keyword>
<comment type="similarity">
    <text evidence="7">Belongs to the glycosyltransferase 87 family.</text>
</comment>
<feature type="transmembrane region" description="Helical" evidence="8">
    <location>
        <begin position="351"/>
        <end position="370"/>
    </location>
</feature>
<keyword evidence="4 8" id="KW-0812">Transmembrane</keyword>
<evidence type="ECO:0000256" key="5">
    <source>
        <dbReference type="ARBA" id="ARBA00022989"/>
    </source>
</evidence>
<comment type="subcellular location">
    <subcellularLocation>
        <location evidence="1">Cell membrane</location>
        <topology evidence="1">Multi-pass membrane protein</topology>
    </subcellularLocation>
</comment>
<keyword evidence="6 8" id="KW-0472">Membrane</keyword>
<evidence type="ECO:0000313" key="10">
    <source>
        <dbReference type="Proteomes" id="UP000035444"/>
    </source>
</evidence>
<organism evidence="9 10">
    <name type="scientific">Kiloniella spongiae</name>
    <dbReference type="NCBI Taxonomy" id="1489064"/>
    <lineage>
        <taxon>Bacteria</taxon>
        <taxon>Pseudomonadati</taxon>
        <taxon>Pseudomonadota</taxon>
        <taxon>Alphaproteobacteria</taxon>
        <taxon>Rhodospirillales</taxon>
        <taxon>Kiloniellaceae</taxon>
        <taxon>Kiloniella</taxon>
    </lineage>
</organism>
<keyword evidence="3" id="KW-0808">Transferase</keyword>
<feature type="transmembrane region" description="Helical" evidence="8">
    <location>
        <begin position="146"/>
        <end position="166"/>
    </location>
</feature>
<reference evidence="9 10" key="1">
    <citation type="submission" date="2015-03" db="EMBL/GenBank/DDBJ databases">
        <title>Genome Sequence of Kiloniella spongiae MEBiC09566, isolated from a marine sponge.</title>
        <authorList>
            <person name="Shao Z."/>
            <person name="Wang L."/>
            <person name="Li X."/>
        </authorList>
    </citation>
    <scope>NUCLEOTIDE SEQUENCE [LARGE SCALE GENOMIC DNA]</scope>
    <source>
        <strain evidence="9 10">MEBiC09566</strain>
    </source>
</reference>
<keyword evidence="10" id="KW-1185">Reference proteome</keyword>
<feature type="transmembrane region" description="Helical" evidence="8">
    <location>
        <begin position="244"/>
        <end position="262"/>
    </location>
</feature>
<name>A0A0H2MJG2_9PROT</name>
<dbReference type="AlphaFoldDB" id="A0A0H2MJG2"/>
<feature type="transmembrane region" description="Helical" evidence="8">
    <location>
        <begin position="186"/>
        <end position="210"/>
    </location>
</feature>
<feature type="transmembrane region" description="Helical" evidence="8">
    <location>
        <begin position="217"/>
        <end position="238"/>
    </location>
</feature>
<dbReference type="GO" id="GO:0005886">
    <property type="term" value="C:plasma membrane"/>
    <property type="evidence" value="ECO:0007669"/>
    <property type="project" value="UniProtKB-SubCell"/>
</dbReference>
<evidence type="ECO:0000313" key="9">
    <source>
        <dbReference type="EMBL" id="KLN62543.1"/>
    </source>
</evidence>
<evidence type="ECO:0000256" key="3">
    <source>
        <dbReference type="ARBA" id="ARBA00022679"/>
    </source>
</evidence>
<evidence type="ECO:0000256" key="2">
    <source>
        <dbReference type="ARBA" id="ARBA00022475"/>
    </source>
</evidence>
<evidence type="ECO:0000256" key="6">
    <source>
        <dbReference type="ARBA" id="ARBA00023136"/>
    </source>
</evidence>
<dbReference type="GO" id="GO:0016758">
    <property type="term" value="F:hexosyltransferase activity"/>
    <property type="evidence" value="ECO:0007669"/>
    <property type="project" value="InterPro"/>
</dbReference>
<evidence type="ECO:0000256" key="4">
    <source>
        <dbReference type="ARBA" id="ARBA00022692"/>
    </source>
</evidence>
<dbReference type="InterPro" id="IPR018584">
    <property type="entry name" value="GT87"/>
</dbReference>
<protein>
    <recommendedName>
        <fullName evidence="11">DUF2029 domain-containing protein</fullName>
    </recommendedName>
</protein>
<dbReference type="EMBL" id="LAQL01000002">
    <property type="protein sequence ID" value="KLN62543.1"/>
    <property type="molecule type" value="Genomic_DNA"/>
</dbReference>
<evidence type="ECO:0000256" key="1">
    <source>
        <dbReference type="ARBA" id="ARBA00004651"/>
    </source>
</evidence>
<dbReference type="Proteomes" id="UP000035444">
    <property type="component" value="Unassembled WGS sequence"/>
</dbReference>
<evidence type="ECO:0000256" key="7">
    <source>
        <dbReference type="ARBA" id="ARBA00024033"/>
    </source>
</evidence>
<evidence type="ECO:0008006" key="11">
    <source>
        <dbReference type="Google" id="ProtNLM"/>
    </source>
</evidence>
<feature type="transmembrane region" description="Helical" evidence="8">
    <location>
        <begin position="376"/>
        <end position="395"/>
    </location>
</feature>
<evidence type="ECO:0000256" key="8">
    <source>
        <dbReference type="SAM" id="Phobius"/>
    </source>
</evidence>
<dbReference type="Pfam" id="PF09594">
    <property type="entry name" value="GT87"/>
    <property type="match status" value="1"/>
</dbReference>
<sequence>MISKHTEAKNTDLFLAVFDPGRLRLYACFILGICLLRAIALMSSIDNMLDASNSPVGYDFITFWSAGYLALEGVPEAAFVRERIVEIQQLAVPGNDAVFLWHYPPTFTLLATVLAAIPYLTSYFLFLGGSFLFYVYSLKRLFQHRYAILLIIAYPAVYLTMVHGQNSLLSTGLLACAIVCFRSKPVLAGIFIGLLAFKPQLGVLIPIVLIVSQQWRVFWSATLTTCLFVGVSLAVFGWELWGVFFQNMAVVKSIMGQGLLLFEKMPSLYITLKMFGFADDFSYVIHWGMASGVVGVLIWLWYRYGPTNMTFAALIPAILLLLPYLFDYEMTLLAIPIALLAMDMAEKGGVFWEKTILVCGFVTPLILAGIGQNFGIQIGFPVIFSLFVLAVSRAVSQNRRSCDL</sequence>
<gene>
    <name evidence="9" type="ORF">WH96_03445</name>
</gene>
<feature type="transmembrane region" description="Helical" evidence="8">
    <location>
        <begin position="314"/>
        <end position="339"/>
    </location>
</feature>
<feature type="transmembrane region" description="Helical" evidence="8">
    <location>
        <begin position="109"/>
        <end position="134"/>
    </location>
</feature>
<feature type="transmembrane region" description="Helical" evidence="8">
    <location>
        <begin position="25"/>
        <end position="45"/>
    </location>
</feature>
<comment type="caution">
    <text evidence="9">The sequence shown here is derived from an EMBL/GenBank/DDBJ whole genome shotgun (WGS) entry which is preliminary data.</text>
</comment>